<dbReference type="PATRIC" id="fig|1185652.3.peg.5679"/>
<dbReference type="Proteomes" id="UP000006180">
    <property type="component" value="Chromosome"/>
</dbReference>
<sequence>MAIPTNLEELQTARTAAGARYSAAIAELQDSLIELAAYDVALMNRNVSGRQLGLYQTFHGIADDVPLSLRHPQFGTYYPDWRGQVKSLADQVISNVSA</sequence>
<dbReference type="STRING" id="1185652.USDA257_c54770"/>
<proteinExistence type="predicted"/>
<reference evidence="1 2" key="1">
    <citation type="journal article" date="2012" name="J. Bacteriol.">
        <title>Complete genome sequence of the broad-host-range strain Sinorhizobium fredii USDA257.</title>
        <authorList>
            <person name="Schuldes J."/>
            <person name="Rodriguez Orbegoso M."/>
            <person name="Schmeisser C."/>
            <person name="Krishnan H.B."/>
            <person name="Daniel R."/>
            <person name="Streit W.R."/>
        </authorList>
    </citation>
    <scope>NUCLEOTIDE SEQUENCE [LARGE SCALE GENOMIC DNA]</scope>
    <source>
        <strain evidence="1 2">USDA 257</strain>
    </source>
</reference>
<dbReference type="EMBL" id="CP003563">
    <property type="protein sequence ID" value="AFL53992.1"/>
    <property type="molecule type" value="Genomic_DNA"/>
</dbReference>
<accession>I3XDN6</accession>
<gene>
    <name evidence="1" type="ORF">USDA257_c54770</name>
</gene>
<dbReference type="HOGENOM" id="CLU_2332132_0_0_5"/>
<organism evidence="1 2">
    <name type="scientific">Sinorhizobium fredii (strain USDA 257)</name>
    <dbReference type="NCBI Taxonomy" id="1185652"/>
    <lineage>
        <taxon>Bacteria</taxon>
        <taxon>Pseudomonadati</taxon>
        <taxon>Pseudomonadota</taxon>
        <taxon>Alphaproteobacteria</taxon>
        <taxon>Hyphomicrobiales</taxon>
        <taxon>Rhizobiaceae</taxon>
        <taxon>Sinorhizobium/Ensifer group</taxon>
        <taxon>Sinorhizobium</taxon>
    </lineage>
</organism>
<evidence type="ECO:0000313" key="2">
    <source>
        <dbReference type="Proteomes" id="UP000006180"/>
    </source>
</evidence>
<dbReference type="KEGG" id="sfd:USDA257_c54770"/>
<evidence type="ECO:0000313" key="1">
    <source>
        <dbReference type="EMBL" id="AFL53992.1"/>
    </source>
</evidence>
<dbReference type="RefSeq" id="WP_014766103.1">
    <property type="nucleotide sequence ID" value="NC_018000.1"/>
</dbReference>
<protein>
    <submittedName>
        <fullName evidence="1">Uncharacterized protein</fullName>
    </submittedName>
</protein>
<name>I3XDN6_SINF2</name>
<dbReference type="AlphaFoldDB" id="I3XDN6"/>